<dbReference type="GO" id="GO:0016020">
    <property type="term" value="C:membrane"/>
    <property type="evidence" value="ECO:0007669"/>
    <property type="project" value="InterPro"/>
</dbReference>
<accession>A0A1Y1SD14</accession>
<evidence type="ECO:0000313" key="6">
    <source>
        <dbReference type="Proteomes" id="UP000192342"/>
    </source>
</evidence>
<sequence>MFNQLNMNARQLNQQGGGVRQLPVSVNNQGGYQMQAPVGALIELEATGQFVDELSGETITLETPLYTLFRVAGPQTENINILTHIMRGMALKPPPGFSGGAGALSQRLPLVENKLRNGLGFAAGVDLNTLDFSKIKDDADLSDPHLSLLLLSAALMNEQRLSGRMPVAWEVINKQLGQGKIDIVDLFDLFNGWDARELERLIRLAGQIVLPNLQIPDDMVWVCNLICSWQPQPGISIAGTSAFESYGELVMVVRRSGDFSDERQINLHATSGSALDGIDFVGGSRVVTLPANVRDVRVFIPLLIDDVSEGGEQFQVQIDGDESINNASASAGITDQEPPGLRRDDSTSVDLARACFVSAGAAAELRDEPCQNPVNALEGLVGDDAELALRLAIVLQTSCNSGGNRCAARMRDWPVELTLYVVDAQQSVQAQAAMGTYAYFGADVLHLDDPLSDAPQILVSLAGQALQDLLDVARASPGYRLRLQVDGAFVDAPIVAELPLLIPLEDEVQFGDLRLPLLPGNIVLDDAPGALCPSGDVLLDGRYLTYQPGFDDATLRALGSDPQAADAPYVLDGQICVSLTPNAGRSAITATDADIDLAESLWPLPDGHGTELPQLPGVLLPMLYVGNTATPLTLMTEWLPFGMRIDGGRLTENGAQLSVNGLRFLQHRAMSSQDPRHDLSLLASNDVLYRSSVSSSLKLTPQGLDGTLSFAGGNGRISVPAGQISWDAFSVYLRETRFYEWESPVVTYRFDQSADCRDAGCLAGTALPYEVRGQLIRDDKGFAVGDVLVQATQQPAFGRKGEGRFAFARPDDLMTGDRATLALAGYRFDAQSDVVSALNAHLNFGGNGLEIHPVGSEAYRLGNYAPIGLSVGPQIYSDATGVPQLGGGRSLAGKALRVDSGGDISNLSASVATKYVLRPGGFTGVFNANLGGAGQTLRLSGYDMAMSRFAIRAVDNQIDETTWLDGGFDLAGDAQISDILFAGLQIDCAANLGQGRLVFELCDQSDDNGNGVVDENCPTALGSWQMPSVIGSLKFTDASGDVAAQCGDDPLFATLSQSVHALALDRPIAMQIGWSPDGYVRFQQSRGLGEFALDATQDKAGFATQVSKARLNCVDGNANDRLLSCTDFAGGQEAAFAWMDGEALVGLPFWNAVEADYRLFNSVNFGLSLDGYVAAPSALLPRGELDGQNLARNNQALMAGLADNSALQFDVSYSWGNTGFGFRLPAYFAPMGLDGRELSSFIGVRKSIDLLVLEAGAGINFIESDRTKFSFGASADIQALQELQIQMDLGNPDSLAKVDALLIKSRVVKGPVLEPLFSDIQDKLNVVNRFAGRGLDTLIEEGLTRSLEEGGEAIGALSPYREDPLVTLSKGLAELHSAPDQVIGLLRSEILQPTLSLLDQAEQSVREPGLRLLSEVENWQLDPSPLPQVPAEVRSALTQLSAASGQLHSGLSQVAGRIGDEVSRAQSVVEQGQDAVAKIEYSLAEIDSLLRQASQVVSTVCGGSLTGEASGYVAQLFASLDVMRTVLNLAKGSDLLVPIIQLAAQDETLAQALQDGQQAVSRNAQDLLERLGEVEERLKTSVCSSQVADMMTQADDLLGQIDTEVQRVSGVLNTASSQLDQLGALTTTVRDQIVAPLNTFNQTLARAEDMLDQIDQQVANPPDAADVKALLDDYITGSALFASGLGVVHPMVNTVIADPRDPAQVDILDFLAAQITQRVESEFDQVERTIRTQLAGVLPGASYSPDELRRMLVMALMDAPPVRNLRAEADKQMAELRYKLNSLVLDVTDQVNMAVKGAVAKVEGEINELLADATAPLKAIPLQSASMDGFAVIAGDELERAHLGAQWTMGADAEGQDPKTFGAALDAVSWSANNKTGGCSIPQGQSRLDVTLSAFNLPARFGSSDITMKKIYMGFTLDQSGNSGIVPKGVFGGLQTQGEIAFTEFKIFDPAFAAGVGDRETYVGAAAGAVFSAIAVEAAFLAGRTCNQDILLELDPNVAQFIPIPDSGFFGAYVRGSASIPVWTNGCPLTIGVAADAGAWLLAGPPLTVGGLVGGGAYGKVGCVGAIRGQIRALGTVNTDGDFVFAGEGFGAAGLGLCEPAGWTSVERSRADSFCGTADARIAASFDGSWKLLDMSISALH</sequence>
<evidence type="ECO:0000313" key="5">
    <source>
        <dbReference type="EMBL" id="ORE86880.1"/>
    </source>
</evidence>
<keyword evidence="6" id="KW-1185">Reference proteome</keyword>
<evidence type="ECO:0000256" key="1">
    <source>
        <dbReference type="ARBA" id="ARBA00022729"/>
    </source>
</evidence>
<keyword evidence="2" id="KW-0677">Repeat</keyword>
<organism evidence="5 6">
    <name type="scientific">Oceanococcus atlanticus</name>
    <dbReference type="NCBI Taxonomy" id="1317117"/>
    <lineage>
        <taxon>Bacteria</taxon>
        <taxon>Pseudomonadati</taxon>
        <taxon>Pseudomonadota</taxon>
        <taxon>Gammaproteobacteria</taxon>
        <taxon>Chromatiales</taxon>
        <taxon>Oceanococcaceae</taxon>
        <taxon>Oceanococcus</taxon>
    </lineage>
</organism>
<dbReference type="SUPFAM" id="SSF141072">
    <property type="entry name" value="CalX-like"/>
    <property type="match status" value="1"/>
</dbReference>
<dbReference type="InterPro" id="IPR038081">
    <property type="entry name" value="CalX-like_sf"/>
</dbReference>
<dbReference type="GO" id="GO:0007154">
    <property type="term" value="P:cell communication"/>
    <property type="evidence" value="ECO:0007669"/>
    <property type="project" value="InterPro"/>
</dbReference>
<dbReference type="Proteomes" id="UP000192342">
    <property type="component" value="Unassembled WGS sequence"/>
</dbReference>
<protein>
    <recommendedName>
        <fullName evidence="4">Calx-beta domain-containing protein</fullName>
    </recommendedName>
</protein>
<dbReference type="InterPro" id="IPR003644">
    <property type="entry name" value="Calx_beta"/>
</dbReference>
<dbReference type="STRING" id="1317117.ATO7_07572"/>
<dbReference type="EMBL" id="AQQV01000002">
    <property type="protein sequence ID" value="ORE86880.1"/>
    <property type="molecule type" value="Genomic_DNA"/>
</dbReference>
<reference evidence="5 6" key="1">
    <citation type="submission" date="2013-04" db="EMBL/GenBank/DDBJ databases">
        <title>Oceanococcus atlanticus 22II-S10r2 Genome Sequencing.</title>
        <authorList>
            <person name="Lai Q."/>
            <person name="Li G."/>
            <person name="Shao Z."/>
        </authorList>
    </citation>
    <scope>NUCLEOTIDE SEQUENCE [LARGE SCALE GENOMIC DNA]</scope>
    <source>
        <strain evidence="5 6">22II-S10r2</strain>
    </source>
</reference>
<feature type="domain" description="Calx-beta" evidence="4">
    <location>
        <begin position="248"/>
        <end position="331"/>
    </location>
</feature>
<dbReference type="Pfam" id="PF03160">
    <property type="entry name" value="Calx-beta"/>
    <property type="match status" value="1"/>
</dbReference>
<keyword evidence="1" id="KW-0732">Signal</keyword>
<name>A0A1Y1SD14_9GAMM</name>
<keyword evidence="3" id="KW-0106">Calcium</keyword>
<evidence type="ECO:0000256" key="2">
    <source>
        <dbReference type="ARBA" id="ARBA00022737"/>
    </source>
</evidence>
<proteinExistence type="predicted"/>
<dbReference type="Gene3D" id="2.60.40.2030">
    <property type="match status" value="1"/>
</dbReference>
<gene>
    <name evidence="5" type="ORF">ATO7_07572</name>
</gene>
<evidence type="ECO:0000256" key="3">
    <source>
        <dbReference type="ARBA" id="ARBA00022837"/>
    </source>
</evidence>
<evidence type="ECO:0000259" key="4">
    <source>
        <dbReference type="Pfam" id="PF03160"/>
    </source>
</evidence>
<comment type="caution">
    <text evidence="5">The sequence shown here is derived from an EMBL/GenBank/DDBJ whole genome shotgun (WGS) entry which is preliminary data.</text>
</comment>